<comment type="similarity">
    <text evidence="2">Belongs to the patched family.</text>
</comment>
<evidence type="ECO:0000313" key="10">
    <source>
        <dbReference type="Proteomes" id="UP000887563"/>
    </source>
</evidence>
<dbReference type="PANTHER" id="PTHR10796">
    <property type="entry name" value="PATCHED-RELATED"/>
    <property type="match status" value="1"/>
</dbReference>
<keyword evidence="10" id="KW-1185">Reference proteome</keyword>
<reference evidence="11" key="1">
    <citation type="submission" date="2022-11" db="UniProtKB">
        <authorList>
            <consortium name="WormBaseParasite"/>
        </authorList>
    </citation>
    <scope>IDENTIFICATION</scope>
</reference>
<name>A0A914KZR5_MELIC</name>
<dbReference type="Gene3D" id="1.20.1640.10">
    <property type="entry name" value="Multidrug efflux transporter AcrB transmembrane domain"/>
    <property type="match status" value="2"/>
</dbReference>
<feature type="compositionally biased region" description="Polar residues" evidence="7">
    <location>
        <begin position="847"/>
        <end position="858"/>
    </location>
</feature>
<dbReference type="AlphaFoldDB" id="A0A914KZR5"/>
<evidence type="ECO:0000256" key="6">
    <source>
        <dbReference type="ARBA" id="ARBA00023180"/>
    </source>
</evidence>
<feature type="transmembrane region" description="Helical" evidence="8">
    <location>
        <begin position="634"/>
        <end position="653"/>
    </location>
</feature>
<organism evidence="10 11">
    <name type="scientific">Meloidogyne incognita</name>
    <name type="common">Southern root-knot nematode worm</name>
    <name type="synonym">Oxyuris incognita</name>
    <dbReference type="NCBI Taxonomy" id="6306"/>
    <lineage>
        <taxon>Eukaryota</taxon>
        <taxon>Metazoa</taxon>
        <taxon>Ecdysozoa</taxon>
        <taxon>Nematoda</taxon>
        <taxon>Chromadorea</taxon>
        <taxon>Rhabditida</taxon>
        <taxon>Tylenchina</taxon>
        <taxon>Tylenchomorpha</taxon>
        <taxon>Tylenchoidea</taxon>
        <taxon>Meloidogynidae</taxon>
        <taxon>Meloidogyninae</taxon>
        <taxon>Meloidogyne</taxon>
        <taxon>Meloidogyne incognita group</taxon>
    </lineage>
</organism>
<feature type="transmembrane region" description="Helical" evidence="8">
    <location>
        <begin position="284"/>
        <end position="303"/>
    </location>
</feature>
<dbReference type="GO" id="GO:0030659">
    <property type="term" value="C:cytoplasmic vesicle membrane"/>
    <property type="evidence" value="ECO:0007669"/>
    <property type="project" value="TreeGrafter"/>
</dbReference>
<dbReference type="GO" id="GO:0006897">
    <property type="term" value="P:endocytosis"/>
    <property type="evidence" value="ECO:0007669"/>
    <property type="project" value="TreeGrafter"/>
</dbReference>
<feature type="transmembrane region" description="Helical" evidence="8">
    <location>
        <begin position="252"/>
        <end position="278"/>
    </location>
</feature>
<feature type="transmembrane region" description="Helical" evidence="8">
    <location>
        <begin position="355"/>
        <end position="377"/>
    </location>
</feature>
<evidence type="ECO:0000256" key="1">
    <source>
        <dbReference type="ARBA" id="ARBA00004141"/>
    </source>
</evidence>
<dbReference type="GO" id="GO:0018996">
    <property type="term" value="P:molting cycle, collagen and cuticulin-based cuticle"/>
    <property type="evidence" value="ECO:0007669"/>
    <property type="project" value="TreeGrafter"/>
</dbReference>
<feature type="transmembrane region" description="Helical" evidence="8">
    <location>
        <begin position="690"/>
        <end position="709"/>
    </location>
</feature>
<dbReference type="InterPro" id="IPR051697">
    <property type="entry name" value="Patched_domain-protein"/>
</dbReference>
<feature type="domain" description="SSD" evidence="9">
    <location>
        <begin position="220"/>
        <end position="377"/>
    </location>
</feature>
<sequence length="933" mass="104333">MYNHCFIIIDSSYVAIALEAAPPNSNLELNDGALSTDKQVSTTHSPVNWRNMLRHEIALSITGLQQFIMHNMTVDLPDGSYHFGNDICTRNALCPLSNVLVQLFFDAYFSEKLRKDPRIELHWPILKFFENKMFMPTNFYGVELNKTEGNSDGFDAISSIQVVHLVYHIAGTEKYTAEEVGIAVEKSLKQALAEREHLLRYSLFSLAILKAEMQKNTTYTLPYISLTLILLVTFTACSCLTGDCITSKPLEALLGIFSSSLAIGSSAGLLLMLGVPFIHQVTVVPFLAFAIGVDDTYVMLGAWQDTKRNLSPEKRMALSLEEAGSAITVTSLTSFLSFGIGTFSATPAISIFCKFIAIAVLFDYIYQITFFAAVMALGGRREAAGHHCVFLWRRMPKEQICKAKSTNFISPTHYFFSNILAPFLCHPVTRLCFLAIYGLYILGAFYGCSLLRPNLTPSRLLVDDSPLTHYMKLAELRLWSEGVIGRIYVNNAPDFEAYPEKLDRLMQLVSELESTPFSMGPNSTQLWIREFNNYRQYFADSNQGFYDTLRAFLKISFNKQWSSFLHWKPGPNGHEYVNKFYFTTAFKIPDWNVRTQLLLIWRNITSDYSEFQAMVFDENNFFSDQMLELKQTTLSSLGTAILAMILVCILFIADSAIVFWVSFMLVSMDIGVCGYLSLWGRESTSAHSDLDPTTVVNILMSIGLCIDFATHVGCRDPDERIADSLGAIGWPVVQAGVSTMLCIVVMLLVPSNVVRMFARTNILVVSTGLFHGLFLLPIIIRSFAFGVGDSVKETGEGTLKTIAGTDNTQNALMNVGHSKIAKVGPVANLKLDNVRNQEKCEFHKSYNQKSTNTSNGEVNNDERTSQINKVTDESTSESIEISSSNTNVTVKNSNVTSTPAIPSSNLNIEMKNIEQSILNNQMRNEAKFLKKFF</sequence>
<evidence type="ECO:0000256" key="7">
    <source>
        <dbReference type="SAM" id="MobiDB-lite"/>
    </source>
</evidence>
<comment type="subcellular location">
    <subcellularLocation>
        <location evidence="1">Membrane</location>
        <topology evidence="1">Multi-pass membrane protein</topology>
    </subcellularLocation>
</comment>
<feature type="region of interest" description="Disordered" evidence="7">
    <location>
        <begin position="847"/>
        <end position="884"/>
    </location>
</feature>
<feature type="transmembrane region" description="Helical" evidence="8">
    <location>
        <begin position="221"/>
        <end position="240"/>
    </location>
</feature>
<evidence type="ECO:0000256" key="8">
    <source>
        <dbReference type="SAM" id="Phobius"/>
    </source>
</evidence>
<evidence type="ECO:0000256" key="4">
    <source>
        <dbReference type="ARBA" id="ARBA00022989"/>
    </source>
</evidence>
<proteinExistence type="inferred from homology"/>
<dbReference type="Proteomes" id="UP000887563">
    <property type="component" value="Unplaced"/>
</dbReference>
<dbReference type="GO" id="GO:0005886">
    <property type="term" value="C:plasma membrane"/>
    <property type="evidence" value="ECO:0007669"/>
    <property type="project" value="TreeGrafter"/>
</dbReference>
<evidence type="ECO:0000256" key="3">
    <source>
        <dbReference type="ARBA" id="ARBA00022692"/>
    </source>
</evidence>
<evidence type="ECO:0000313" key="11">
    <source>
        <dbReference type="WBParaSite" id="Minc3s00197g07310"/>
    </source>
</evidence>
<keyword evidence="4 8" id="KW-1133">Transmembrane helix</keyword>
<evidence type="ECO:0000256" key="2">
    <source>
        <dbReference type="ARBA" id="ARBA00005585"/>
    </source>
</evidence>
<dbReference type="PANTHER" id="PTHR10796:SF105">
    <property type="entry name" value="SSD DOMAIN-CONTAINING PROTEIN"/>
    <property type="match status" value="1"/>
</dbReference>
<feature type="transmembrane region" description="Helical" evidence="8">
    <location>
        <begin position="323"/>
        <end position="343"/>
    </location>
</feature>
<dbReference type="WBParaSite" id="Minc3s00197g07310">
    <property type="protein sequence ID" value="Minc3s00197g07310"/>
    <property type="gene ID" value="Minc3s00197g07310"/>
</dbReference>
<feature type="transmembrane region" description="Helical" evidence="8">
    <location>
        <begin position="659"/>
        <end position="678"/>
    </location>
</feature>
<dbReference type="Pfam" id="PF02460">
    <property type="entry name" value="Patched"/>
    <property type="match status" value="1"/>
</dbReference>
<keyword evidence="6" id="KW-0325">Glycoprotein</keyword>
<evidence type="ECO:0000259" key="9">
    <source>
        <dbReference type="PROSITE" id="PS50156"/>
    </source>
</evidence>
<dbReference type="InterPro" id="IPR000731">
    <property type="entry name" value="SSD"/>
</dbReference>
<dbReference type="InterPro" id="IPR003392">
    <property type="entry name" value="PTHD_SSD"/>
</dbReference>
<keyword evidence="5 8" id="KW-0472">Membrane</keyword>
<evidence type="ECO:0000256" key="5">
    <source>
        <dbReference type="ARBA" id="ARBA00023136"/>
    </source>
</evidence>
<keyword evidence="3 8" id="KW-0812">Transmembrane</keyword>
<accession>A0A914KZR5</accession>
<feature type="transmembrane region" description="Helical" evidence="8">
    <location>
        <begin position="729"/>
        <end position="749"/>
    </location>
</feature>
<dbReference type="SUPFAM" id="SSF82866">
    <property type="entry name" value="Multidrug efflux transporter AcrB transmembrane domain"/>
    <property type="match status" value="2"/>
</dbReference>
<protein>
    <submittedName>
        <fullName evidence="11">SSD domain-containing protein</fullName>
    </submittedName>
</protein>
<feature type="transmembrane region" description="Helical" evidence="8">
    <location>
        <begin position="761"/>
        <end position="780"/>
    </location>
</feature>
<dbReference type="PROSITE" id="PS50156">
    <property type="entry name" value="SSD"/>
    <property type="match status" value="1"/>
</dbReference>